<evidence type="ECO:0000313" key="3">
    <source>
        <dbReference type="Proteomes" id="UP000682733"/>
    </source>
</evidence>
<accession>A0A8S2X2M9</accession>
<dbReference type="AlphaFoldDB" id="A0A8S2X2M9"/>
<feature type="non-terminal residue" evidence="2">
    <location>
        <position position="1"/>
    </location>
</feature>
<proteinExistence type="predicted"/>
<comment type="caution">
    <text evidence="2">The sequence shown here is derived from an EMBL/GenBank/DDBJ whole genome shotgun (WGS) entry which is preliminary data.</text>
</comment>
<sequence>FLKISEAAYFIPGRKRFAKFEVVLRIVLPALGFNTYYFEVNAEDTEISKNNACILQNQRVRVDYDDT</sequence>
<evidence type="ECO:0000313" key="1">
    <source>
        <dbReference type="EMBL" id="CAF1639240.1"/>
    </source>
</evidence>
<organism evidence="2 3">
    <name type="scientific">Didymodactylos carnosus</name>
    <dbReference type="NCBI Taxonomy" id="1234261"/>
    <lineage>
        <taxon>Eukaryota</taxon>
        <taxon>Metazoa</taxon>
        <taxon>Spiralia</taxon>
        <taxon>Gnathifera</taxon>
        <taxon>Rotifera</taxon>
        <taxon>Eurotatoria</taxon>
        <taxon>Bdelloidea</taxon>
        <taxon>Philodinida</taxon>
        <taxon>Philodinidae</taxon>
        <taxon>Didymodactylos</taxon>
    </lineage>
</organism>
<protein>
    <submittedName>
        <fullName evidence="2">Uncharacterized protein</fullName>
    </submittedName>
</protein>
<gene>
    <name evidence="1" type="ORF">OVA965_LOCUS44171</name>
    <name evidence="2" type="ORF">TMI583_LOCUS46806</name>
</gene>
<name>A0A8S2X2M9_9BILA</name>
<dbReference type="EMBL" id="CAJNOK010061766">
    <property type="protein sequence ID" value="CAF1639240.1"/>
    <property type="molecule type" value="Genomic_DNA"/>
</dbReference>
<evidence type="ECO:0000313" key="2">
    <source>
        <dbReference type="EMBL" id="CAF4473461.1"/>
    </source>
</evidence>
<dbReference type="Proteomes" id="UP000677228">
    <property type="component" value="Unassembled WGS sequence"/>
</dbReference>
<reference evidence="2" key="1">
    <citation type="submission" date="2021-02" db="EMBL/GenBank/DDBJ databases">
        <authorList>
            <person name="Nowell W R."/>
        </authorList>
    </citation>
    <scope>NUCLEOTIDE SEQUENCE</scope>
</reference>
<dbReference type="Proteomes" id="UP000682733">
    <property type="component" value="Unassembled WGS sequence"/>
</dbReference>
<dbReference type="EMBL" id="CAJOBA010088411">
    <property type="protein sequence ID" value="CAF4473461.1"/>
    <property type="molecule type" value="Genomic_DNA"/>
</dbReference>